<accession>A0A1G6TYH0</accession>
<evidence type="ECO:0000256" key="2">
    <source>
        <dbReference type="SAM" id="Phobius"/>
    </source>
</evidence>
<keyword evidence="2" id="KW-1133">Transmembrane helix</keyword>
<organism evidence="4 5">
    <name type="scientific">Nocardioides lianchengensis</name>
    <dbReference type="NCBI Taxonomy" id="1045774"/>
    <lineage>
        <taxon>Bacteria</taxon>
        <taxon>Bacillati</taxon>
        <taxon>Actinomycetota</taxon>
        <taxon>Actinomycetes</taxon>
        <taxon>Propionibacteriales</taxon>
        <taxon>Nocardioidaceae</taxon>
        <taxon>Nocardioides</taxon>
    </lineage>
</organism>
<dbReference type="STRING" id="1045774.SAMN05421872_107243"/>
<evidence type="ECO:0008006" key="6">
    <source>
        <dbReference type="Google" id="ProtNLM"/>
    </source>
</evidence>
<feature type="chain" id="PRO_5039442545" description="WD40 repeat domain-containing protein" evidence="3">
    <location>
        <begin position="27"/>
        <end position="336"/>
    </location>
</feature>
<keyword evidence="3" id="KW-0732">Signal</keyword>
<keyword evidence="2" id="KW-0812">Transmembrane</keyword>
<dbReference type="EMBL" id="FMZM01000007">
    <property type="protein sequence ID" value="SDD34113.1"/>
    <property type="molecule type" value="Genomic_DNA"/>
</dbReference>
<dbReference type="Proteomes" id="UP000199034">
    <property type="component" value="Unassembled WGS sequence"/>
</dbReference>
<keyword evidence="5" id="KW-1185">Reference proteome</keyword>
<evidence type="ECO:0000313" key="4">
    <source>
        <dbReference type="EMBL" id="SDD34113.1"/>
    </source>
</evidence>
<protein>
    <recommendedName>
        <fullName evidence="6">WD40 repeat domain-containing protein</fullName>
    </recommendedName>
</protein>
<dbReference type="SUPFAM" id="SSF63829">
    <property type="entry name" value="Calcium-dependent phosphotriesterase"/>
    <property type="match status" value="1"/>
</dbReference>
<name>A0A1G6TYH0_9ACTN</name>
<feature type="transmembrane region" description="Helical" evidence="2">
    <location>
        <begin position="309"/>
        <end position="331"/>
    </location>
</feature>
<evidence type="ECO:0000256" key="1">
    <source>
        <dbReference type="SAM" id="MobiDB-lite"/>
    </source>
</evidence>
<evidence type="ECO:0000256" key="3">
    <source>
        <dbReference type="SAM" id="SignalP"/>
    </source>
</evidence>
<sequence>MPRVPDRALAVLVAVPFLLGAAAAPATLDGQVAFTFRDPEIVESSGLVARGGLVVTVNDSGDSGRVLVVDPASGETVGVTRWDDDPRDVEALAPAGPGEVWVGDIGDNRAVRDSVEVLRVPVGREDRTVAPERFELVYPDGATDAETLMTEPGSGRLVVVSKGILGGVVYRAPARLHADRPNRLEAVGTALPIATDGSFLPDGRHVLLRNYGAAEVLTWPGLEEVGSFELPDQDQGEGLAVDEEGRILISTEGASSDVLRVRLPREVRAALAPPTPTPTPAAPSGSGSASPDPEGDPAPAEEVVVDRSVWPWLLGTGAGLGLLVLLLRWTWRRPGG</sequence>
<feature type="signal peptide" evidence="3">
    <location>
        <begin position="1"/>
        <end position="26"/>
    </location>
</feature>
<gene>
    <name evidence="4" type="ORF">SAMN05421872_107243</name>
</gene>
<evidence type="ECO:0000313" key="5">
    <source>
        <dbReference type="Proteomes" id="UP000199034"/>
    </source>
</evidence>
<feature type="compositionally biased region" description="Low complexity" evidence="1">
    <location>
        <begin position="282"/>
        <end position="301"/>
    </location>
</feature>
<feature type="region of interest" description="Disordered" evidence="1">
    <location>
        <begin position="269"/>
        <end position="301"/>
    </location>
</feature>
<keyword evidence="2" id="KW-0472">Membrane</keyword>
<dbReference type="AlphaFoldDB" id="A0A1G6TYH0"/>
<proteinExistence type="predicted"/>
<reference evidence="4 5" key="1">
    <citation type="submission" date="2016-10" db="EMBL/GenBank/DDBJ databases">
        <authorList>
            <person name="de Groot N.N."/>
        </authorList>
    </citation>
    <scope>NUCLEOTIDE SEQUENCE [LARGE SCALE GENOMIC DNA]</scope>
    <source>
        <strain evidence="4 5">CGMCC 4.6858</strain>
    </source>
</reference>